<evidence type="ECO:0000256" key="6">
    <source>
        <dbReference type="ARBA" id="ARBA00023125"/>
    </source>
</evidence>
<dbReference type="OrthoDB" id="9802426at2"/>
<dbReference type="PROSITE" id="PS50110">
    <property type="entry name" value="RESPONSE_REGULATORY"/>
    <property type="match status" value="1"/>
</dbReference>
<evidence type="ECO:0000256" key="1">
    <source>
        <dbReference type="ARBA" id="ARBA00004496"/>
    </source>
</evidence>
<dbReference type="PANTHER" id="PTHR48111">
    <property type="entry name" value="REGULATOR OF RPOS"/>
    <property type="match status" value="1"/>
</dbReference>
<dbReference type="InterPro" id="IPR039420">
    <property type="entry name" value="WalR-like"/>
</dbReference>
<evidence type="ECO:0000256" key="5">
    <source>
        <dbReference type="ARBA" id="ARBA00023015"/>
    </source>
</evidence>
<protein>
    <submittedName>
        <fullName evidence="12">Chemotaxis protein CheY</fullName>
    </submittedName>
</protein>
<evidence type="ECO:0000256" key="4">
    <source>
        <dbReference type="ARBA" id="ARBA00023012"/>
    </source>
</evidence>
<dbReference type="InterPro" id="IPR001789">
    <property type="entry name" value="Sig_transdc_resp-reg_receiver"/>
</dbReference>
<evidence type="ECO:0000259" key="10">
    <source>
        <dbReference type="PROSITE" id="PS50110"/>
    </source>
</evidence>
<evidence type="ECO:0000256" key="2">
    <source>
        <dbReference type="ARBA" id="ARBA00022490"/>
    </source>
</evidence>
<keyword evidence="2" id="KW-0963">Cytoplasm</keyword>
<name>A0A0J8GYD0_9ALTE</name>
<comment type="caution">
    <text evidence="12">The sequence shown here is derived from an EMBL/GenBank/DDBJ whole genome shotgun (WGS) entry which is preliminary data.</text>
</comment>
<gene>
    <name evidence="12" type="ORF">XM47_04415</name>
</gene>
<dbReference type="Proteomes" id="UP000037600">
    <property type="component" value="Unassembled WGS sequence"/>
</dbReference>
<dbReference type="EMBL" id="LAZL01000005">
    <property type="protein sequence ID" value="KMT66244.1"/>
    <property type="molecule type" value="Genomic_DNA"/>
</dbReference>
<evidence type="ECO:0000313" key="12">
    <source>
        <dbReference type="EMBL" id="KMT66244.1"/>
    </source>
</evidence>
<dbReference type="AlphaFoldDB" id="A0A0J8GYD0"/>
<keyword evidence="13" id="KW-1185">Reference proteome</keyword>
<keyword evidence="3 8" id="KW-0597">Phosphoprotein</keyword>
<feature type="DNA-binding region" description="OmpR/PhoB-type" evidence="9">
    <location>
        <begin position="134"/>
        <end position="233"/>
    </location>
</feature>
<proteinExistence type="predicted"/>
<dbReference type="Gene3D" id="3.40.50.2300">
    <property type="match status" value="1"/>
</dbReference>
<dbReference type="InterPro" id="IPR011006">
    <property type="entry name" value="CheY-like_superfamily"/>
</dbReference>
<dbReference type="Pfam" id="PF00486">
    <property type="entry name" value="Trans_reg_C"/>
    <property type="match status" value="1"/>
</dbReference>
<evidence type="ECO:0000256" key="8">
    <source>
        <dbReference type="PROSITE-ProRule" id="PRU00169"/>
    </source>
</evidence>
<feature type="domain" description="Response regulatory" evidence="10">
    <location>
        <begin position="6"/>
        <end position="120"/>
    </location>
</feature>
<dbReference type="SMART" id="SM00862">
    <property type="entry name" value="Trans_reg_C"/>
    <property type="match status" value="1"/>
</dbReference>
<reference evidence="12 13" key="1">
    <citation type="submission" date="2015-04" db="EMBL/GenBank/DDBJ databases">
        <title>Draft Genome Sequence of the Novel Agar-Digesting Marine Bacterium Q1.</title>
        <authorList>
            <person name="Li Y."/>
            <person name="Li D."/>
            <person name="Chen G."/>
            <person name="Du Z."/>
        </authorList>
    </citation>
    <scope>NUCLEOTIDE SEQUENCE [LARGE SCALE GENOMIC DNA]</scope>
    <source>
        <strain evidence="12 13">Q1</strain>
    </source>
</reference>
<comment type="subcellular location">
    <subcellularLocation>
        <location evidence="1">Cytoplasm</location>
    </subcellularLocation>
</comment>
<dbReference type="InterPro" id="IPR001867">
    <property type="entry name" value="OmpR/PhoB-type_DNA-bd"/>
</dbReference>
<dbReference type="SMART" id="SM00448">
    <property type="entry name" value="REC"/>
    <property type="match status" value="1"/>
</dbReference>
<dbReference type="Gene3D" id="6.10.250.690">
    <property type="match status" value="1"/>
</dbReference>
<evidence type="ECO:0000256" key="7">
    <source>
        <dbReference type="ARBA" id="ARBA00023163"/>
    </source>
</evidence>
<keyword evidence="5" id="KW-0805">Transcription regulation</keyword>
<evidence type="ECO:0000313" key="13">
    <source>
        <dbReference type="Proteomes" id="UP000037600"/>
    </source>
</evidence>
<dbReference type="GO" id="GO:0000976">
    <property type="term" value="F:transcription cis-regulatory region binding"/>
    <property type="evidence" value="ECO:0007669"/>
    <property type="project" value="TreeGrafter"/>
</dbReference>
<dbReference type="SUPFAM" id="SSF52172">
    <property type="entry name" value="CheY-like"/>
    <property type="match status" value="1"/>
</dbReference>
<dbReference type="GO" id="GO:0006355">
    <property type="term" value="P:regulation of DNA-templated transcription"/>
    <property type="evidence" value="ECO:0007669"/>
    <property type="project" value="InterPro"/>
</dbReference>
<dbReference type="RefSeq" id="WP_048690211.1">
    <property type="nucleotide sequence ID" value="NZ_KQ130484.1"/>
</dbReference>
<keyword evidence="4" id="KW-0902">Two-component regulatory system</keyword>
<feature type="modified residue" description="4-aspartylphosphate" evidence="8">
    <location>
        <position position="56"/>
    </location>
</feature>
<sequence>MEKALSVWLIDDDTELTSLLSEYLCHNGLACEIFNLGAPVLTALKQGKLPDLMVLDVMMPGLSGLQLLPSIRSHTDVPVIMLTGRGEEIDRILGLELGADDYISKPCNPRELLARVQAVSRRYNAIPQQVKKAQQNLSFHGIALDLGTLECTYMEQKIELTGIELSVLSELMKHSGQLISKADLTERILHRKLTAYDRSIDVHVSRVRQKLKQAGLTQDIIKTVRGQGYQFIAA</sequence>
<accession>A0A0J8GYD0</accession>
<dbReference type="PANTHER" id="PTHR48111:SF39">
    <property type="entry name" value="TRANSCRIPTIONAL REGULATORY PROTEIN CPXR"/>
    <property type="match status" value="1"/>
</dbReference>
<dbReference type="InterPro" id="IPR016032">
    <property type="entry name" value="Sig_transdc_resp-reg_C-effctor"/>
</dbReference>
<dbReference type="GO" id="GO:0032993">
    <property type="term" value="C:protein-DNA complex"/>
    <property type="evidence" value="ECO:0007669"/>
    <property type="project" value="TreeGrafter"/>
</dbReference>
<evidence type="ECO:0000256" key="9">
    <source>
        <dbReference type="PROSITE-ProRule" id="PRU01091"/>
    </source>
</evidence>
<dbReference type="SUPFAM" id="SSF46894">
    <property type="entry name" value="C-terminal effector domain of the bipartite response regulators"/>
    <property type="match status" value="1"/>
</dbReference>
<evidence type="ECO:0000259" key="11">
    <source>
        <dbReference type="PROSITE" id="PS51755"/>
    </source>
</evidence>
<dbReference type="PROSITE" id="PS51755">
    <property type="entry name" value="OMPR_PHOB"/>
    <property type="match status" value="1"/>
</dbReference>
<dbReference type="STRING" id="1513271.XM47_04415"/>
<dbReference type="PATRIC" id="fig|1513271.3.peg.914"/>
<dbReference type="GO" id="GO:0005829">
    <property type="term" value="C:cytosol"/>
    <property type="evidence" value="ECO:0007669"/>
    <property type="project" value="TreeGrafter"/>
</dbReference>
<dbReference type="Gene3D" id="1.10.10.10">
    <property type="entry name" value="Winged helix-like DNA-binding domain superfamily/Winged helix DNA-binding domain"/>
    <property type="match status" value="1"/>
</dbReference>
<organism evidence="12 13">
    <name type="scientific">Catenovulum maritimum</name>
    <dbReference type="NCBI Taxonomy" id="1513271"/>
    <lineage>
        <taxon>Bacteria</taxon>
        <taxon>Pseudomonadati</taxon>
        <taxon>Pseudomonadota</taxon>
        <taxon>Gammaproteobacteria</taxon>
        <taxon>Alteromonadales</taxon>
        <taxon>Alteromonadaceae</taxon>
        <taxon>Catenovulum</taxon>
    </lineage>
</organism>
<feature type="domain" description="OmpR/PhoB-type" evidence="11">
    <location>
        <begin position="134"/>
        <end position="233"/>
    </location>
</feature>
<dbReference type="GO" id="GO:0000156">
    <property type="term" value="F:phosphorelay response regulator activity"/>
    <property type="evidence" value="ECO:0007669"/>
    <property type="project" value="TreeGrafter"/>
</dbReference>
<dbReference type="InterPro" id="IPR036388">
    <property type="entry name" value="WH-like_DNA-bd_sf"/>
</dbReference>
<dbReference type="CDD" id="cd00383">
    <property type="entry name" value="trans_reg_C"/>
    <property type="match status" value="1"/>
</dbReference>
<evidence type="ECO:0000256" key="3">
    <source>
        <dbReference type="ARBA" id="ARBA00022553"/>
    </source>
</evidence>
<keyword evidence="7" id="KW-0804">Transcription</keyword>
<keyword evidence="6 9" id="KW-0238">DNA-binding</keyword>
<dbReference type="Pfam" id="PF00072">
    <property type="entry name" value="Response_reg"/>
    <property type="match status" value="1"/>
</dbReference>